<comment type="pathway">
    <text evidence="2">Lipid metabolism; fatty acid reduction for biolumincescence.</text>
</comment>
<dbReference type="Pfam" id="PF05893">
    <property type="entry name" value="LuxC"/>
    <property type="match status" value="1"/>
</dbReference>
<dbReference type="Gene3D" id="3.40.50.12780">
    <property type="entry name" value="N-terminal domain of ligase-like"/>
    <property type="match status" value="1"/>
</dbReference>
<dbReference type="PATRIC" id="fig|1544416.3.peg.1693"/>
<keyword evidence="7" id="KW-0455">Luminescence</keyword>
<evidence type="ECO:0000256" key="2">
    <source>
        <dbReference type="ARBA" id="ARBA00004908"/>
    </source>
</evidence>
<evidence type="ECO:0000313" key="10">
    <source>
        <dbReference type="EMBL" id="KQB83621.1"/>
    </source>
</evidence>
<dbReference type="InterPro" id="IPR042099">
    <property type="entry name" value="ANL_N_sf"/>
</dbReference>
<evidence type="ECO:0000256" key="4">
    <source>
        <dbReference type="ARBA" id="ARBA00013020"/>
    </source>
</evidence>
<protein>
    <recommendedName>
        <fullName evidence="4">long-chain-fatty-acyl-CoA reductase</fullName>
        <ecNumber evidence="4">1.2.1.50</ecNumber>
    </recommendedName>
</protein>
<dbReference type="STRING" id="1544416.Cocul_01691"/>
<dbReference type="GO" id="GO:0008218">
    <property type="term" value="P:bioluminescence"/>
    <property type="evidence" value="ECO:0007669"/>
    <property type="project" value="UniProtKB-KW"/>
</dbReference>
<dbReference type="Proteomes" id="UP000050517">
    <property type="component" value="Unassembled WGS sequence"/>
</dbReference>
<comment type="similarity">
    <text evidence="3">Belongs to the LuxC family.</text>
</comment>
<dbReference type="GO" id="GO:0050062">
    <property type="term" value="F:long-chain-fatty-acyl-CoA reductase activity"/>
    <property type="evidence" value="ECO:0007669"/>
    <property type="project" value="UniProtKB-EC"/>
</dbReference>
<dbReference type="AlphaFoldDB" id="A0A0Q0U801"/>
<feature type="domain" description="AMP-dependent synthetase/ligase" evidence="9">
    <location>
        <begin position="543"/>
        <end position="679"/>
    </location>
</feature>
<evidence type="ECO:0000256" key="7">
    <source>
        <dbReference type="ARBA" id="ARBA00023223"/>
    </source>
</evidence>
<dbReference type="EC" id="1.2.1.50" evidence="4"/>
<gene>
    <name evidence="10" type="ORF">Cocul_01691</name>
</gene>
<dbReference type="Pfam" id="PF00501">
    <property type="entry name" value="AMP-binding"/>
    <property type="match status" value="1"/>
</dbReference>
<dbReference type="InterPro" id="IPR016163">
    <property type="entry name" value="Ald_DH_C"/>
</dbReference>
<comment type="caution">
    <text evidence="10">The sequence shown here is derived from an EMBL/GenBank/DDBJ whole genome shotgun (WGS) entry which is preliminary data.</text>
</comment>
<sequence>MTHLWQGETLTDDQAFSRLDDLDALTRQALATPLAPRVVLDACAALSEQLAADSPLRARLGFLGPATLDALVASLSRSTLESRLLRELDDRVHPNRLGRPDAHRTIYEAWVPLGLLVHVAPGNAPAVGALSVVEGLLTGNMNVLKTASGQRDASVAILSALAEADPTGAIARRIIVLSFSSRQQDWLAALCRHADGIAAWGGEEAIDALRALAPAGCRVVAWGHRISFAYLTAQAAYDDATLDAVVADTCALAQQACSSPQVIYLDTQDFAEVTGLSERLAARLGGIAPSDLTPSEAERAEITTVQRVAELEQHLGLTQVYADPAGRWRVIADRRQALTASPLYRSLWVKPLPREQIVEVLHPMRRYLQTAAVTGTPAEVADLSRRLITAGVTRVTSCGSMIAGYPGEPHDGLYPLQRYSRRVSVHRTEEAYRTIAALDDLLPQPDPVRPRGLPLIGKAEVQDSLPHLPAAATELLFQSGGSSGAPALSAYTYRDYTDQMRAVAEGLLASGFDPATERVANLFVGGNMYGGFLSFFTTLEHLGAAQLPIAMPADPDYARIAELVIRHRATTLFGMPSHLWRLLHEQREAFLRYGGIRALYYGGEHLHPTQREVLREEFGITTIRSATYGSTDLGPLGYQCQHCTGSVHHLHASLVDAEVLHPDRDEPMIPGEPGRLVFTSLLRTGQNLRCYEIGDLGRLVPRPCDCGSLLPRVELLGRYGDVIRVGSRSFHYQAFVDALAQRCGYAGDVQVQVEWRGDREHVVVLIDATACRFSAETAREALLDNVPHLRLACKEGLMSVEARVISPEEFEYAASSRKLKRLVDRRG</sequence>
<evidence type="ECO:0000256" key="1">
    <source>
        <dbReference type="ARBA" id="ARBA00003277"/>
    </source>
</evidence>
<dbReference type="EMBL" id="LKST01000003">
    <property type="protein sequence ID" value="KQB83621.1"/>
    <property type="molecule type" value="Genomic_DNA"/>
</dbReference>
<dbReference type="UniPathway" id="UPA00569"/>
<dbReference type="SUPFAM" id="SSF53720">
    <property type="entry name" value="ALDH-like"/>
    <property type="match status" value="1"/>
</dbReference>
<accession>A0A0Q0U801</accession>
<organism evidence="10 11">
    <name type="scientific">Corynebacterium oculi</name>
    <dbReference type="NCBI Taxonomy" id="1544416"/>
    <lineage>
        <taxon>Bacteria</taxon>
        <taxon>Bacillati</taxon>
        <taxon>Actinomycetota</taxon>
        <taxon>Actinomycetes</taxon>
        <taxon>Mycobacteriales</taxon>
        <taxon>Corynebacteriaceae</taxon>
        <taxon>Corynebacterium</taxon>
    </lineage>
</organism>
<dbReference type="InterPro" id="IPR008670">
    <property type="entry name" value="CoA_reduct_LuxC"/>
</dbReference>
<dbReference type="GO" id="GO:0016874">
    <property type="term" value="F:ligase activity"/>
    <property type="evidence" value="ECO:0007669"/>
    <property type="project" value="UniProtKB-KW"/>
</dbReference>
<evidence type="ECO:0000256" key="8">
    <source>
        <dbReference type="ARBA" id="ARBA00049412"/>
    </source>
</evidence>
<dbReference type="RefSeq" id="WP_055122795.1">
    <property type="nucleotide sequence ID" value="NZ_LKST01000003.1"/>
</dbReference>
<dbReference type="InterPro" id="IPR016162">
    <property type="entry name" value="Ald_DH_N"/>
</dbReference>
<keyword evidence="5" id="KW-0521">NADP</keyword>
<dbReference type="PANTHER" id="PTHR43845">
    <property type="entry name" value="BLR5969 PROTEIN"/>
    <property type="match status" value="1"/>
</dbReference>
<comment type="catalytic activity">
    <reaction evidence="8">
        <text>a long-chain fatty aldehyde + NADP(+) + CoA = a long-chain fatty acyl-CoA + NADPH + H(+)</text>
        <dbReference type="Rhea" id="RHEA:15437"/>
        <dbReference type="ChEBI" id="CHEBI:15378"/>
        <dbReference type="ChEBI" id="CHEBI:17176"/>
        <dbReference type="ChEBI" id="CHEBI:57287"/>
        <dbReference type="ChEBI" id="CHEBI:57783"/>
        <dbReference type="ChEBI" id="CHEBI:58349"/>
        <dbReference type="ChEBI" id="CHEBI:83139"/>
        <dbReference type="EC" id="1.2.1.50"/>
    </reaction>
</comment>
<evidence type="ECO:0000313" key="11">
    <source>
        <dbReference type="Proteomes" id="UP000050517"/>
    </source>
</evidence>
<proteinExistence type="inferred from homology"/>
<dbReference type="Gene3D" id="3.40.309.10">
    <property type="entry name" value="Aldehyde Dehydrogenase, Chain A, domain 2"/>
    <property type="match status" value="1"/>
</dbReference>
<dbReference type="SUPFAM" id="SSF56801">
    <property type="entry name" value="Acetyl-CoA synthetase-like"/>
    <property type="match status" value="1"/>
</dbReference>
<dbReference type="InterPro" id="IPR000873">
    <property type="entry name" value="AMP-dep_synth/lig_dom"/>
</dbReference>
<comment type="function">
    <text evidence="1">LuxC is the fatty acid reductase enzyme responsible for synthesis of the aldehyde substrate for the luminescent reaction catalyzed by luciferase.</text>
</comment>
<dbReference type="Gene3D" id="3.40.605.10">
    <property type="entry name" value="Aldehyde Dehydrogenase, Chain A, domain 1"/>
    <property type="match status" value="1"/>
</dbReference>
<dbReference type="GO" id="GO:0003995">
    <property type="term" value="F:acyl-CoA dehydrogenase activity"/>
    <property type="evidence" value="ECO:0007669"/>
    <property type="project" value="InterPro"/>
</dbReference>
<evidence type="ECO:0000256" key="5">
    <source>
        <dbReference type="ARBA" id="ARBA00022857"/>
    </source>
</evidence>
<evidence type="ECO:0000256" key="6">
    <source>
        <dbReference type="ARBA" id="ARBA00023002"/>
    </source>
</evidence>
<evidence type="ECO:0000256" key="3">
    <source>
        <dbReference type="ARBA" id="ARBA00010915"/>
    </source>
</evidence>
<dbReference type="OrthoDB" id="580775at2"/>
<keyword evidence="6" id="KW-0560">Oxidoreductase</keyword>
<keyword evidence="11" id="KW-1185">Reference proteome</keyword>
<name>A0A0Q0U801_9CORY</name>
<evidence type="ECO:0000259" key="9">
    <source>
        <dbReference type="Pfam" id="PF00501"/>
    </source>
</evidence>
<reference evidence="10 11" key="1">
    <citation type="submission" date="2015-10" db="EMBL/GenBank/DDBJ databases">
        <title>Corynebacteirum lowii and Corynebacterium oculi species nova, derived from human clinical disease and and emended description of Corynebacterium mastiditis.</title>
        <authorList>
            <person name="Bernard K."/>
            <person name="Pacheco A.L."/>
            <person name="Mcdougall C."/>
            <person name="Burtx T."/>
            <person name="Weibe D."/>
            <person name="Tyler S."/>
            <person name="Olson A.B."/>
            <person name="Cnockaert M."/>
            <person name="Eguchi H."/>
            <person name="Kuwahara T."/>
            <person name="Nakayama-Imaohji H."/>
            <person name="Boudewijins M."/>
            <person name="Van Hoecke F."/>
            <person name="Bernier A.-M."/>
            <person name="Vandamme P."/>
        </authorList>
    </citation>
    <scope>NUCLEOTIDE SEQUENCE [LARGE SCALE GENOMIC DNA]</scope>
    <source>
        <strain evidence="10 11">NML 130210</strain>
    </source>
</reference>
<dbReference type="InterPro" id="IPR016161">
    <property type="entry name" value="Ald_DH/histidinol_DH"/>
</dbReference>
<dbReference type="PANTHER" id="PTHR43845:SF1">
    <property type="entry name" value="BLR5969 PROTEIN"/>
    <property type="match status" value="1"/>
</dbReference>
<keyword evidence="10" id="KW-0436">Ligase</keyword>